<feature type="coiled-coil region" evidence="2">
    <location>
        <begin position="94"/>
        <end position="121"/>
    </location>
</feature>
<name>A0A4R6ZIW8_9LIST</name>
<evidence type="ECO:0000259" key="3">
    <source>
        <dbReference type="PROSITE" id="PS51756"/>
    </source>
</evidence>
<dbReference type="InterPro" id="IPR006829">
    <property type="entry name" value="LXG_dom"/>
</dbReference>
<keyword evidence="2" id="KW-0175">Coiled coil</keyword>
<feature type="domain" description="LXG" evidence="3">
    <location>
        <begin position="1"/>
        <end position="230"/>
    </location>
</feature>
<dbReference type="CDD" id="cd20740">
    <property type="entry name" value="PoNe_LXG_HINT-like"/>
    <property type="match status" value="1"/>
</dbReference>
<keyword evidence="5" id="KW-1185">Reference proteome</keyword>
<evidence type="ECO:0000313" key="5">
    <source>
        <dbReference type="Proteomes" id="UP000295558"/>
    </source>
</evidence>
<evidence type="ECO:0000256" key="1">
    <source>
        <dbReference type="ARBA" id="ARBA00034117"/>
    </source>
</evidence>
<accession>A0A4R6ZIW8</accession>
<dbReference type="AlphaFoldDB" id="A0A4R6ZIW8"/>
<organism evidence="4 5">
    <name type="scientific">Listeria rocourtiae</name>
    <dbReference type="NCBI Taxonomy" id="647910"/>
    <lineage>
        <taxon>Bacteria</taxon>
        <taxon>Bacillati</taxon>
        <taxon>Bacillota</taxon>
        <taxon>Bacilli</taxon>
        <taxon>Bacillales</taxon>
        <taxon>Listeriaceae</taxon>
        <taxon>Listeria</taxon>
    </lineage>
</organism>
<dbReference type="STRING" id="1265846.PROCOU_08023"/>
<dbReference type="Proteomes" id="UP000295558">
    <property type="component" value="Unassembled WGS sequence"/>
</dbReference>
<sequence>MPRIDIGEVRYFVEQFLRESQQLKEALTNYRKAVAKIVADNDIKGEMADSAKDYYQTVHYPIVDTTKSCMTDAEEILKKYVSDFHNQVDPSMNARIDSDELQELQGEVRKCQNRYEDLLVKMKSMAGGSLLGQQIGMQLGMQTAMGQLQHEMQIIERYLDFDMSHQNVMYDVLSKLHQVKQGLAEIQSSKAFNTVSHTFNTKAIHMGWLNGLVTEKKPKQYNFDDYTKTLEGSYWVLSKNGITDQESAKATIAFNDALKDGTIKLADEESGDFMTDYMIGAVKGINILNPDQPLTKMQSFSIIAGVMTSMVAVRGSRSIMYSKKNISKIESDLVIKQPKKKKEPNTSKLEPVVVPKNVNKAQYNVIRDVESGAVKLITTKRKGNYGEMKMDVHYESTTYTRISSDRATSLDDKIVKGIDGIYENASPPPKYVIAEAKYNTSRLSKTQDGLQMSDTWVEQSRRLEKAVGKSKADEIIQETLLNPENVEKVLINIDKNGKVVESVLDEAGKKIKN</sequence>
<reference evidence="4 5" key="1">
    <citation type="submission" date="2019-03" db="EMBL/GenBank/DDBJ databases">
        <title>Genomic Encyclopedia of Type Strains, Phase III (KMG-III): the genomes of soil and plant-associated and newly described type strains.</title>
        <authorList>
            <person name="Whitman W."/>
        </authorList>
    </citation>
    <scope>NUCLEOTIDE SEQUENCE [LARGE SCALE GENOMIC DNA]</scope>
    <source>
        <strain evidence="4 5">CECT 7972</strain>
    </source>
</reference>
<protein>
    <submittedName>
        <fullName evidence="4">WXG superfamily protein probably secreted by type VII secretion system</fullName>
    </submittedName>
</protein>
<comment type="caution">
    <text evidence="4">The sequence shown here is derived from an EMBL/GenBank/DDBJ whole genome shotgun (WGS) entry which is preliminary data.</text>
</comment>
<comment type="similarity">
    <text evidence="1">In the N-terminal section; belongs to the LXG family.</text>
</comment>
<evidence type="ECO:0000256" key="2">
    <source>
        <dbReference type="SAM" id="Coils"/>
    </source>
</evidence>
<dbReference type="RefSeq" id="WP_166666122.1">
    <property type="nucleotide sequence ID" value="NZ_JAARQJ010000011.1"/>
</dbReference>
<dbReference type="PROSITE" id="PS51756">
    <property type="entry name" value="LXG"/>
    <property type="match status" value="1"/>
</dbReference>
<evidence type="ECO:0000313" key="4">
    <source>
        <dbReference type="EMBL" id="TDR51954.1"/>
    </source>
</evidence>
<dbReference type="Pfam" id="PF04740">
    <property type="entry name" value="LXG"/>
    <property type="match status" value="1"/>
</dbReference>
<proteinExistence type="inferred from homology"/>
<gene>
    <name evidence="4" type="ORF">DFP96_11030</name>
</gene>
<dbReference type="EMBL" id="SNZK01000010">
    <property type="protein sequence ID" value="TDR51954.1"/>
    <property type="molecule type" value="Genomic_DNA"/>
</dbReference>